<dbReference type="EMBL" id="JBBPBN010000013">
    <property type="protein sequence ID" value="KAK9026291.1"/>
    <property type="molecule type" value="Genomic_DNA"/>
</dbReference>
<keyword evidence="3" id="KW-1185">Reference proteome</keyword>
<feature type="transmembrane region" description="Helical" evidence="1">
    <location>
        <begin position="195"/>
        <end position="217"/>
    </location>
</feature>
<evidence type="ECO:0000313" key="2">
    <source>
        <dbReference type="EMBL" id="KAK9026291.1"/>
    </source>
</evidence>
<keyword evidence="1" id="KW-0472">Membrane</keyword>
<name>A0ABR2SM25_9ROSI</name>
<reference evidence="2 3" key="1">
    <citation type="journal article" date="2024" name="G3 (Bethesda)">
        <title>Genome assembly of Hibiscus sabdariffa L. provides insights into metabolisms of medicinal natural products.</title>
        <authorList>
            <person name="Kim T."/>
        </authorList>
    </citation>
    <scope>NUCLEOTIDE SEQUENCE [LARGE SCALE GENOMIC DNA]</scope>
    <source>
        <strain evidence="2">TK-2024</strain>
        <tissue evidence="2">Old leaves</tissue>
    </source>
</reference>
<accession>A0ABR2SM25</accession>
<evidence type="ECO:0000256" key="1">
    <source>
        <dbReference type="SAM" id="Phobius"/>
    </source>
</evidence>
<comment type="caution">
    <text evidence="2">The sequence shown here is derived from an EMBL/GenBank/DDBJ whole genome shotgun (WGS) entry which is preliminary data.</text>
</comment>
<protein>
    <submittedName>
        <fullName evidence="2">Uncharacterized protein</fullName>
    </submittedName>
</protein>
<evidence type="ECO:0000313" key="3">
    <source>
        <dbReference type="Proteomes" id="UP001396334"/>
    </source>
</evidence>
<keyword evidence="1" id="KW-1133">Transmembrane helix</keyword>
<dbReference type="Proteomes" id="UP001396334">
    <property type="component" value="Unassembled WGS sequence"/>
</dbReference>
<sequence length="242" mass="26943">MVVRKIEVQNVDVKDDETMILECSRVPLVGAISSDSEDQTEGLIAPMKDGSLKSSVSLHDTVKVTKTLYPLSVALPLVAKASTVVDVIASTAAKFTLHDIFRKVGITEPIRNYFIGNRNSNAVLNLVEHDKPSYWPKYLGNSQLTVTNVELSEHWTCNMNLKYGVPIGMQDRNGNLVFRGEPNCKQFLKSGNSKVFLFICMEIILLLNDALFSLTFFCQYALVCAAIHRTYLSHGESFCMVT</sequence>
<proteinExistence type="predicted"/>
<gene>
    <name evidence="2" type="ORF">V6N11_039132</name>
</gene>
<keyword evidence="1" id="KW-0812">Transmembrane</keyword>
<organism evidence="2 3">
    <name type="scientific">Hibiscus sabdariffa</name>
    <name type="common">roselle</name>
    <dbReference type="NCBI Taxonomy" id="183260"/>
    <lineage>
        <taxon>Eukaryota</taxon>
        <taxon>Viridiplantae</taxon>
        <taxon>Streptophyta</taxon>
        <taxon>Embryophyta</taxon>
        <taxon>Tracheophyta</taxon>
        <taxon>Spermatophyta</taxon>
        <taxon>Magnoliopsida</taxon>
        <taxon>eudicotyledons</taxon>
        <taxon>Gunneridae</taxon>
        <taxon>Pentapetalae</taxon>
        <taxon>rosids</taxon>
        <taxon>malvids</taxon>
        <taxon>Malvales</taxon>
        <taxon>Malvaceae</taxon>
        <taxon>Malvoideae</taxon>
        <taxon>Hibiscus</taxon>
    </lineage>
</organism>